<evidence type="ECO:0000256" key="3">
    <source>
        <dbReference type="ARBA" id="ARBA00022833"/>
    </source>
</evidence>
<evidence type="ECO:0000313" key="8">
    <source>
        <dbReference type="EMBL" id="CAH0101317.1"/>
    </source>
</evidence>
<dbReference type="GO" id="GO:0005737">
    <property type="term" value="C:cytoplasm"/>
    <property type="evidence" value="ECO:0007669"/>
    <property type="project" value="UniProtKB-ARBA"/>
</dbReference>
<evidence type="ECO:0000256" key="4">
    <source>
        <dbReference type="PROSITE-ProRule" id="PRU00175"/>
    </source>
</evidence>
<keyword evidence="3" id="KW-0862">Zinc</keyword>
<dbReference type="Gene3D" id="2.30.130.40">
    <property type="entry name" value="LON domain-like"/>
    <property type="match status" value="1"/>
</dbReference>
<dbReference type="CDD" id="cd16514">
    <property type="entry name" value="RING-HC_LONFs_rpt2"/>
    <property type="match status" value="1"/>
</dbReference>
<evidence type="ECO:0000256" key="1">
    <source>
        <dbReference type="ARBA" id="ARBA00022723"/>
    </source>
</evidence>
<dbReference type="SUPFAM" id="SSF57850">
    <property type="entry name" value="RING/U-box"/>
    <property type="match status" value="2"/>
</dbReference>
<evidence type="ECO:0000259" key="6">
    <source>
        <dbReference type="PROSITE" id="PS50089"/>
    </source>
</evidence>
<dbReference type="PANTHER" id="PTHR23327:SF42">
    <property type="entry name" value="LON PEPTIDASE N-TERMINAL DOMAIN AND RING FINGER PROTEIN C14F5.10C"/>
    <property type="match status" value="1"/>
</dbReference>
<dbReference type="EMBL" id="CAKKLH010000057">
    <property type="protein sequence ID" value="CAH0101317.1"/>
    <property type="molecule type" value="Genomic_DNA"/>
</dbReference>
<dbReference type="PANTHER" id="PTHR23327">
    <property type="entry name" value="RING FINGER PROTEIN 127"/>
    <property type="match status" value="1"/>
</dbReference>
<organism evidence="8 9">
    <name type="scientific">Daphnia galeata</name>
    <dbReference type="NCBI Taxonomy" id="27404"/>
    <lineage>
        <taxon>Eukaryota</taxon>
        <taxon>Metazoa</taxon>
        <taxon>Ecdysozoa</taxon>
        <taxon>Arthropoda</taxon>
        <taxon>Crustacea</taxon>
        <taxon>Branchiopoda</taxon>
        <taxon>Diplostraca</taxon>
        <taxon>Cladocera</taxon>
        <taxon>Anomopoda</taxon>
        <taxon>Daphniidae</taxon>
        <taxon>Daphnia</taxon>
    </lineage>
</organism>
<dbReference type="InterPro" id="IPR015947">
    <property type="entry name" value="PUA-like_sf"/>
</dbReference>
<dbReference type="PROSITE" id="PS51787">
    <property type="entry name" value="LON_N"/>
    <property type="match status" value="1"/>
</dbReference>
<dbReference type="SUPFAM" id="SSF88697">
    <property type="entry name" value="PUA domain-like"/>
    <property type="match status" value="1"/>
</dbReference>
<reference evidence="8" key="1">
    <citation type="submission" date="2021-11" db="EMBL/GenBank/DDBJ databases">
        <authorList>
            <person name="Schell T."/>
        </authorList>
    </citation>
    <scope>NUCLEOTIDE SEQUENCE</scope>
    <source>
        <strain evidence="8">M5</strain>
    </source>
</reference>
<keyword evidence="2 4" id="KW-0863">Zinc-finger</keyword>
<keyword evidence="9" id="KW-1185">Reference proteome</keyword>
<dbReference type="Proteomes" id="UP000789390">
    <property type="component" value="Unassembled WGS sequence"/>
</dbReference>
<dbReference type="SMART" id="SM00028">
    <property type="entry name" value="TPR"/>
    <property type="match status" value="3"/>
</dbReference>
<evidence type="ECO:0000256" key="2">
    <source>
        <dbReference type="ARBA" id="ARBA00022771"/>
    </source>
</evidence>
<evidence type="ECO:0000256" key="5">
    <source>
        <dbReference type="SAM" id="MobiDB-lite"/>
    </source>
</evidence>
<feature type="compositionally biased region" description="Basic and acidic residues" evidence="5">
    <location>
        <begin position="15"/>
        <end position="25"/>
    </location>
</feature>
<feature type="compositionally biased region" description="Low complexity" evidence="5">
    <location>
        <begin position="1"/>
        <end position="14"/>
    </location>
</feature>
<name>A0A8J2RJX2_9CRUS</name>
<comment type="caution">
    <text evidence="8">The sequence shown here is derived from an EMBL/GenBank/DDBJ whole genome shotgun (WGS) entry which is preliminary data.</text>
</comment>
<dbReference type="InterPro" id="IPR003111">
    <property type="entry name" value="Lon_prtase_N"/>
</dbReference>
<proteinExistence type="predicted"/>
<evidence type="ECO:0000313" key="9">
    <source>
        <dbReference type="Proteomes" id="UP000789390"/>
    </source>
</evidence>
<dbReference type="Pfam" id="PF02190">
    <property type="entry name" value="LON_substr_bdg"/>
    <property type="match status" value="1"/>
</dbReference>
<dbReference type="InterPro" id="IPR011990">
    <property type="entry name" value="TPR-like_helical_dom_sf"/>
</dbReference>
<dbReference type="SMART" id="SM00464">
    <property type="entry name" value="LON"/>
    <property type="match status" value="1"/>
</dbReference>
<dbReference type="Gene3D" id="3.30.40.10">
    <property type="entry name" value="Zinc/RING finger domain, C3HC4 (zinc finger)"/>
    <property type="match status" value="2"/>
</dbReference>
<evidence type="ECO:0000259" key="7">
    <source>
        <dbReference type="PROSITE" id="PS51787"/>
    </source>
</evidence>
<feature type="region of interest" description="Disordered" evidence="5">
    <location>
        <begin position="374"/>
        <end position="423"/>
    </location>
</feature>
<feature type="compositionally biased region" description="Low complexity" evidence="5">
    <location>
        <begin position="58"/>
        <end position="73"/>
    </location>
</feature>
<dbReference type="InterPro" id="IPR013083">
    <property type="entry name" value="Znf_RING/FYVE/PHD"/>
</dbReference>
<dbReference type="SMART" id="SM00184">
    <property type="entry name" value="RING"/>
    <property type="match status" value="2"/>
</dbReference>
<feature type="domain" description="RING-type" evidence="6">
    <location>
        <begin position="181"/>
        <end position="215"/>
    </location>
</feature>
<dbReference type="AlphaFoldDB" id="A0A8J2RJX2"/>
<dbReference type="InterPro" id="IPR017907">
    <property type="entry name" value="Znf_RING_CS"/>
</dbReference>
<sequence length="773" mass="87279">MLTSRKSSSSTVTDVDTKFDDEKHRINNKKRGRLVSRLFQVSRHAKKMSNSSRQLQESTTSSPTATTPYSRTSEPSTKRVLRDIVVAAAESAEMQQQQQPDVIFVTSSPSESWKEEMAKLTRSIQYGGSTNHQEDEWKDARNLASSIIRAWVIRPGTGSLSTVIPGAESFAERNKRDCLSCHKCGGVLYQVVTLACGHSFCRKCANGLDHCYKCNRADHPAVQPDQLKTNVTVSTLVSKWWADELRAVELRNAGNQAFTNQHYDQALEKYSQAAQSAPGDFTSLSNRSHCFSKMGKFEEALKDADMVIRLRPNWPKGHFRRAEALKGLGRHEDALLSLLHCAAMERTLMSDVRDDVAKALYGIVSSAAKQKTHRMVDRTMAGGNPSRASDNEDSSSSCSEGTVMAATNQSLASETEEEEDLRNSPERLMALSIHQQDIHPKLHQLIDRILSELERLQKSCHSVSIRELDPAKVEVVDFECTLCCRLMWQPVTTPCGHSFCRTCLDRCMDHKAACPLCQTSLETYLAERKQCLTEFLDYAMSTYLPQEYAERSLLHDEEMKELASSHNIPIFICTMAYPTVKCPLHVFEPRYRLMIRRCMESGSRQFGMCSYVQDQPQGFAEFGTMLEVNDVEFFPDGRSVVDTVGGRRFRVLRRGLLDGYCTATVEYLVDQPVDPSRVDTVKALHDRVRQEAQSWINSAPANLRQRILGHFGLMPDVEPDWMTLPNGPAWLWWLMAILPLNPKAQVATLTMTQIEKRLEAIQRGVAYVRQRTL</sequence>
<dbReference type="InterPro" id="IPR019734">
    <property type="entry name" value="TPR_rpt"/>
</dbReference>
<dbReference type="Pfam" id="PF13923">
    <property type="entry name" value="zf-C3HC4_2"/>
    <property type="match status" value="1"/>
</dbReference>
<dbReference type="SUPFAM" id="SSF48452">
    <property type="entry name" value="TPR-like"/>
    <property type="match status" value="1"/>
</dbReference>
<protein>
    <recommendedName>
        <fullName evidence="10">LON peptidase N-terminal domain and RING finger protein 3</fullName>
    </recommendedName>
</protein>
<feature type="domain" description="RING-type" evidence="6">
    <location>
        <begin position="480"/>
        <end position="518"/>
    </location>
</feature>
<feature type="region of interest" description="Disordered" evidence="5">
    <location>
        <begin position="1"/>
        <end position="77"/>
    </location>
</feature>
<dbReference type="InterPro" id="IPR046336">
    <property type="entry name" value="Lon_prtase_N_sf"/>
</dbReference>
<dbReference type="Gene3D" id="1.25.40.10">
    <property type="entry name" value="Tetratricopeptide repeat domain"/>
    <property type="match status" value="1"/>
</dbReference>
<gene>
    <name evidence="8" type="ORF">DGAL_LOCUS3647</name>
</gene>
<keyword evidence="1" id="KW-0479">Metal-binding</keyword>
<dbReference type="OrthoDB" id="264917at2759"/>
<dbReference type="GO" id="GO:0061630">
    <property type="term" value="F:ubiquitin protein ligase activity"/>
    <property type="evidence" value="ECO:0007669"/>
    <property type="project" value="TreeGrafter"/>
</dbReference>
<feature type="domain" description="Lon N-terminal" evidence="7">
    <location>
        <begin position="559"/>
        <end position="769"/>
    </location>
</feature>
<dbReference type="PROSITE" id="PS00518">
    <property type="entry name" value="ZF_RING_1"/>
    <property type="match status" value="2"/>
</dbReference>
<dbReference type="GO" id="GO:0008270">
    <property type="term" value="F:zinc ion binding"/>
    <property type="evidence" value="ECO:0007669"/>
    <property type="project" value="UniProtKB-KW"/>
</dbReference>
<dbReference type="PROSITE" id="PS50089">
    <property type="entry name" value="ZF_RING_2"/>
    <property type="match status" value="2"/>
</dbReference>
<accession>A0A8J2RJX2</accession>
<feature type="compositionally biased region" description="Polar residues" evidence="5">
    <location>
        <begin position="48"/>
        <end position="57"/>
    </location>
</feature>
<dbReference type="InterPro" id="IPR001841">
    <property type="entry name" value="Znf_RING"/>
</dbReference>
<evidence type="ECO:0008006" key="10">
    <source>
        <dbReference type="Google" id="ProtNLM"/>
    </source>
</evidence>